<dbReference type="EMBL" id="AP021874">
    <property type="protein sequence ID" value="BBO72557.1"/>
    <property type="molecule type" value="Genomic_DNA"/>
</dbReference>
<gene>
    <name evidence="2" type="ORF">DSCA_64870</name>
</gene>
<keyword evidence="3" id="KW-1185">Reference proteome</keyword>
<dbReference type="Gene3D" id="3.40.50.2000">
    <property type="entry name" value="Glycogen Phosphorylase B"/>
    <property type="match status" value="2"/>
</dbReference>
<dbReference type="InterPro" id="IPR028098">
    <property type="entry name" value="Glyco_trans_4-like_N"/>
</dbReference>
<accession>A0A5K7Z7S8</accession>
<dbReference type="PANTHER" id="PTHR12526:SF638">
    <property type="entry name" value="SPORE COAT PROTEIN SA"/>
    <property type="match status" value="1"/>
</dbReference>
<dbReference type="KEGG" id="dalk:DSCA_64870"/>
<dbReference type="AlphaFoldDB" id="A0A5K7Z7S8"/>
<evidence type="ECO:0000313" key="3">
    <source>
        <dbReference type="Proteomes" id="UP000427906"/>
    </source>
</evidence>
<dbReference type="Pfam" id="PF13579">
    <property type="entry name" value="Glyco_trans_4_4"/>
    <property type="match status" value="1"/>
</dbReference>
<evidence type="ECO:0000313" key="2">
    <source>
        <dbReference type="EMBL" id="BBO72557.1"/>
    </source>
</evidence>
<dbReference type="SUPFAM" id="SSF53756">
    <property type="entry name" value="UDP-Glycosyltransferase/glycogen phosphorylase"/>
    <property type="match status" value="1"/>
</dbReference>
<proteinExistence type="predicted"/>
<evidence type="ECO:0000259" key="1">
    <source>
        <dbReference type="Pfam" id="PF13579"/>
    </source>
</evidence>
<dbReference type="GO" id="GO:0016757">
    <property type="term" value="F:glycosyltransferase activity"/>
    <property type="evidence" value="ECO:0007669"/>
    <property type="project" value="TreeGrafter"/>
</dbReference>
<organism evidence="2 3">
    <name type="scientific">Desulfosarcina alkanivorans</name>
    <dbReference type="NCBI Taxonomy" id="571177"/>
    <lineage>
        <taxon>Bacteria</taxon>
        <taxon>Pseudomonadati</taxon>
        <taxon>Thermodesulfobacteriota</taxon>
        <taxon>Desulfobacteria</taxon>
        <taxon>Desulfobacterales</taxon>
        <taxon>Desulfosarcinaceae</taxon>
        <taxon>Desulfosarcina</taxon>
    </lineage>
</organism>
<sequence>MEEDNCDMAETQRWLILAHCFNMDGRAASHTITDRLPMMMGKGITPVVISAPTGREDHRFPHYQIFSPAPSGFLFEMRHVIANKTDARPRQRFFKVLVALPLLPFLLLEKLFINLDSHWSWFLSAAIRGRRAVREHHPALVYSTAGPTSTHVAGFLVSRWCGLPWLAEIHDPLIMAGQKRRYQRYRFHRWLEQLIFRHADAVVYFTEKALSSAAERTQTTDKGHVIRPGADPPPIDTVAYAKRDKLHVGYFGSLARHRNLGEFLEAMHRLRETHPSAGEKVVLDVYGADLDPVSRQVLEHNGLHDMVHLHGRLERDPETGKSGRERVFEEMHRCDLLLLIHGDSMGGDEYIPSKLYEYMLTNRPVFGIVLEGSELDTMLTACGHLSLRKGDSRAIATALKKLFEQWRETGLPDLEQRQAYTIEKAVEQLVHIAANIVKSPAHEI</sequence>
<name>A0A5K7Z7S8_9BACT</name>
<dbReference type="Proteomes" id="UP000427906">
    <property type="component" value="Chromosome"/>
</dbReference>
<protein>
    <recommendedName>
        <fullName evidence="1">Glycosyltransferase subfamily 4-like N-terminal domain-containing protein</fullName>
    </recommendedName>
</protein>
<feature type="domain" description="Glycosyltransferase subfamily 4-like N-terminal" evidence="1">
    <location>
        <begin position="122"/>
        <end position="229"/>
    </location>
</feature>
<reference evidence="2 3" key="1">
    <citation type="submission" date="2019-11" db="EMBL/GenBank/DDBJ databases">
        <title>Comparative genomics of hydrocarbon-degrading Desulfosarcina strains.</title>
        <authorList>
            <person name="Watanabe M."/>
            <person name="Kojima H."/>
            <person name="Fukui M."/>
        </authorList>
    </citation>
    <scope>NUCLEOTIDE SEQUENCE [LARGE SCALE GENOMIC DNA]</scope>
    <source>
        <strain evidence="2 3">PL12</strain>
    </source>
</reference>
<dbReference type="PANTHER" id="PTHR12526">
    <property type="entry name" value="GLYCOSYLTRANSFERASE"/>
    <property type="match status" value="1"/>
</dbReference>